<comment type="subcellular location">
    <subcellularLocation>
        <location evidence="1">Cell membrane</location>
        <topology evidence="1">Multi-pass membrane protein</topology>
    </subcellularLocation>
</comment>
<evidence type="ECO:0000256" key="4">
    <source>
        <dbReference type="ARBA" id="ARBA00022692"/>
    </source>
</evidence>
<organism evidence="9 10">
    <name type="scientific">Flavobacterium pygoscelis</name>
    <dbReference type="NCBI Taxonomy" id="2893176"/>
    <lineage>
        <taxon>Bacteria</taxon>
        <taxon>Pseudomonadati</taxon>
        <taxon>Bacteroidota</taxon>
        <taxon>Flavobacteriia</taxon>
        <taxon>Flavobacteriales</taxon>
        <taxon>Flavobacteriaceae</taxon>
        <taxon>Flavobacterium</taxon>
    </lineage>
</organism>
<dbReference type="AlphaFoldDB" id="A0A9X2BL03"/>
<name>A0A9X2BL03_9FLAO</name>
<proteinExistence type="predicted"/>
<protein>
    <submittedName>
        <fullName evidence="9">Exosortase family protein XrtF</fullName>
    </submittedName>
</protein>
<keyword evidence="6 8" id="KW-1133">Transmembrane helix</keyword>
<keyword evidence="4 8" id="KW-0812">Transmembrane</keyword>
<evidence type="ECO:0000256" key="6">
    <source>
        <dbReference type="ARBA" id="ARBA00022989"/>
    </source>
</evidence>
<feature type="transmembrane region" description="Helical" evidence="8">
    <location>
        <begin position="113"/>
        <end position="142"/>
    </location>
</feature>
<dbReference type="NCBIfam" id="TIGR04128">
    <property type="entry name" value="exoso_Fjoh_1448"/>
    <property type="match status" value="1"/>
</dbReference>
<feature type="transmembrane region" description="Helical" evidence="8">
    <location>
        <begin position="148"/>
        <end position="170"/>
    </location>
</feature>
<evidence type="ECO:0000256" key="3">
    <source>
        <dbReference type="ARBA" id="ARBA00022670"/>
    </source>
</evidence>
<dbReference type="InterPro" id="IPR026392">
    <property type="entry name" value="Exo/Archaeosortase_dom"/>
</dbReference>
<keyword evidence="2" id="KW-1003">Cell membrane</keyword>
<feature type="transmembrane region" description="Helical" evidence="8">
    <location>
        <begin position="82"/>
        <end position="106"/>
    </location>
</feature>
<evidence type="ECO:0000313" key="9">
    <source>
        <dbReference type="EMBL" id="MCK8142029.1"/>
    </source>
</evidence>
<accession>A0A9X2BL03</accession>
<sequence>MKKYFIQYKPFLIFLASFFLTYFILTFIYQQYLGSLEKNKTDAVTKFVSKNTEQILLFFGEEVSVVESDTGSYMKLFFHKEYIARIVEGCNAISIIILFVSFVVAFSSKLTPTLLFIFCGSIIIYLLNVFRIAALTVLLFYFPKQEVILHEVLFPLFIYSVVFLLWLIWVRKFSKYVS</sequence>
<dbReference type="NCBIfam" id="TIGR04178">
    <property type="entry name" value="exo_archaeo"/>
    <property type="match status" value="1"/>
</dbReference>
<dbReference type="EMBL" id="JALNUB010000005">
    <property type="protein sequence ID" value="MCK8142029.1"/>
    <property type="molecule type" value="Genomic_DNA"/>
</dbReference>
<evidence type="ECO:0000256" key="8">
    <source>
        <dbReference type="SAM" id="Phobius"/>
    </source>
</evidence>
<dbReference type="GO" id="GO:0006508">
    <property type="term" value="P:proteolysis"/>
    <property type="evidence" value="ECO:0007669"/>
    <property type="project" value="UniProtKB-KW"/>
</dbReference>
<comment type="caution">
    <text evidence="9">The sequence shown here is derived from an EMBL/GenBank/DDBJ whole genome shotgun (WGS) entry which is preliminary data.</text>
</comment>
<keyword evidence="10" id="KW-1185">Reference proteome</keyword>
<evidence type="ECO:0000256" key="5">
    <source>
        <dbReference type="ARBA" id="ARBA00022801"/>
    </source>
</evidence>
<dbReference type="Pfam" id="PF09721">
    <property type="entry name" value="Exosortase_EpsH"/>
    <property type="match status" value="1"/>
</dbReference>
<dbReference type="Proteomes" id="UP001139260">
    <property type="component" value="Unassembled WGS sequence"/>
</dbReference>
<dbReference type="InterPro" id="IPR019127">
    <property type="entry name" value="Exosortase"/>
</dbReference>
<dbReference type="GO" id="GO:0008233">
    <property type="term" value="F:peptidase activity"/>
    <property type="evidence" value="ECO:0007669"/>
    <property type="project" value="UniProtKB-KW"/>
</dbReference>
<gene>
    <name evidence="9" type="primary">xrtF</name>
    <name evidence="9" type="ORF">MW871_09000</name>
</gene>
<keyword evidence="3" id="KW-0645">Protease</keyword>
<keyword evidence="7 8" id="KW-0472">Membrane</keyword>
<dbReference type="GO" id="GO:0005886">
    <property type="term" value="C:plasma membrane"/>
    <property type="evidence" value="ECO:0007669"/>
    <property type="project" value="UniProtKB-SubCell"/>
</dbReference>
<evidence type="ECO:0000256" key="1">
    <source>
        <dbReference type="ARBA" id="ARBA00004651"/>
    </source>
</evidence>
<dbReference type="RefSeq" id="WP_188048751.1">
    <property type="nucleotide sequence ID" value="NZ_JALNUB010000005.1"/>
</dbReference>
<reference evidence="9" key="1">
    <citation type="submission" date="2022-04" db="EMBL/GenBank/DDBJ databases">
        <title>Flavobacterium pygoscelis sp. nov. isolated from Chinstrap chick (Pygoscelis antarcticus).</title>
        <authorList>
            <person name="Irgang R."/>
            <person name="Poblete-Morales M."/>
            <person name="Avendano-Herrera R."/>
        </authorList>
    </citation>
    <scope>NUCLEOTIDE SEQUENCE</scope>
    <source>
        <strain evidence="9">I-SCBP12n</strain>
    </source>
</reference>
<evidence type="ECO:0000256" key="7">
    <source>
        <dbReference type="ARBA" id="ARBA00023136"/>
    </source>
</evidence>
<feature type="transmembrane region" description="Helical" evidence="8">
    <location>
        <begin position="12"/>
        <end position="32"/>
    </location>
</feature>
<keyword evidence="5" id="KW-0378">Hydrolase</keyword>
<evidence type="ECO:0000313" key="10">
    <source>
        <dbReference type="Proteomes" id="UP001139260"/>
    </source>
</evidence>
<dbReference type="InterPro" id="IPR026323">
    <property type="entry name" value="Exosortase-related_prot_XrtF"/>
</dbReference>
<evidence type="ECO:0000256" key="2">
    <source>
        <dbReference type="ARBA" id="ARBA00022475"/>
    </source>
</evidence>